<dbReference type="Proteomes" id="UP001210211">
    <property type="component" value="Unassembled WGS sequence"/>
</dbReference>
<name>A0AAD5ZW23_9POAL</name>
<accession>A0AAD5ZW23</accession>
<dbReference type="GO" id="GO:0010073">
    <property type="term" value="P:meristem maintenance"/>
    <property type="evidence" value="ECO:0007669"/>
    <property type="project" value="InterPro"/>
</dbReference>
<sequence length="609" mass="69588">MHGDLKPKIFLFGNKMESAPRNVDFGICIIHDRYIVKKDLRIMQGSGTGKSKMTNSRTKRPREQNNNPPAAASWSSSPAAASWSSSPKKDLLKLQADHRSEHVLNGVFLKPLFMREHKIKNLPWDPRYKKYVIQAGLYGVHKIGHIPTDHALISALVERWRQETHSFHFPVGEMTITLEDASVLLGLRVNGDPLCLPTNYDWAEVVETLLGKKVDRTTFRRRSKVAINISWLRKHFAKCPTNASIDTVKQYARAYLLMLVGSLLFTDHSGDSISAIYLPLFRNFERAGRYSWASGVLAFLYRELCLATKADRMQFGGSVLLLQLWSWERLPMGRPGSRKNQKKPPGDDDLNQIPPVGYGWSNYHQFADHVTCRVQDSYRLEIDALNDGKVKWQPYEGKTLPAICRESPELWRTTSPLIHFWIVEMYNPGRVARQFGLYQQIPPVELHDTIDEELHDLQNGFGKNWPMVHRKYLLQWRDRQDRCLVDQTPYDPSEHKEYMTWFAGATNLHLQSPGGVPNTYSSANNVRQIATSIFEKFKDVADEEMRAFARDVLLKCKAAIKDLLEPINGDEIYAAFDDNVILQQQNVESVHGDDPGLSSHPAEQVNPQG</sequence>
<feature type="compositionally biased region" description="Low complexity" evidence="1">
    <location>
        <begin position="68"/>
        <end position="82"/>
    </location>
</feature>
<proteinExistence type="predicted"/>
<dbReference type="InterPro" id="IPR019557">
    <property type="entry name" value="AminoTfrase-like_pln_mobile"/>
</dbReference>
<keyword evidence="4" id="KW-1185">Reference proteome</keyword>
<dbReference type="EMBL" id="JAMRDG010000001">
    <property type="protein sequence ID" value="KAJ3705109.1"/>
    <property type="molecule type" value="Genomic_DNA"/>
</dbReference>
<feature type="region of interest" description="Disordered" evidence="1">
    <location>
        <begin position="588"/>
        <end position="609"/>
    </location>
</feature>
<dbReference type="Pfam" id="PF10536">
    <property type="entry name" value="PMD"/>
    <property type="match status" value="1"/>
</dbReference>
<evidence type="ECO:0000313" key="3">
    <source>
        <dbReference type="EMBL" id="KAJ3705109.1"/>
    </source>
</evidence>
<dbReference type="PANTHER" id="PTHR46033">
    <property type="entry name" value="PROTEIN MAIN-LIKE 2"/>
    <property type="match status" value="1"/>
</dbReference>
<reference evidence="3 4" key="1">
    <citation type="journal article" date="2022" name="Cell">
        <title>Repeat-based holocentromeres influence genome architecture and karyotype evolution.</title>
        <authorList>
            <person name="Hofstatter P.G."/>
            <person name="Thangavel G."/>
            <person name="Lux T."/>
            <person name="Neumann P."/>
            <person name="Vondrak T."/>
            <person name="Novak P."/>
            <person name="Zhang M."/>
            <person name="Costa L."/>
            <person name="Castellani M."/>
            <person name="Scott A."/>
            <person name="Toegelov H."/>
            <person name="Fuchs J."/>
            <person name="Mata-Sucre Y."/>
            <person name="Dias Y."/>
            <person name="Vanzela A.L.L."/>
            <person name="Huettel B."/>
            <person name="Almeida C.C.S."/>
            <person name="Simkova H."/>
            <person name="Souza G."/>
            <person name="Pedrosa-Harand A."/>
            <person name="Macas J."/>
            <person name="Mayer K.F.X."/>
            <person name="Houben A."/>
            <person name="Marques A."/>
        </authorList>
    </citation>
    <scope>NUCLEOTIDE SEQUENCE [LARGE SCALE GENOMIC DNA]</scope>
    <source>
        <strain evidence="3">RhyTen1mFocal</strain>
    </source>
</reference>
<evidence type="ECO:0000313" key="4">
    <source>
        <dbReference type="Proteomes" id="UP001210211"/>
    </source>
</evidence>
<dbReference type="AlphaFoldDB" id="A0AAD5ZW23"/>
<feature type="region of interest" description="Disordered" evidence="1">
    <location>
        <begin position="45"/>
        <end position="82"/>
    </location>
</feature>
<organism evidence="3 4">
    <name type="scientific">Rhynchospora tenuis</name>
    <dbReference type="NCBI Taxonomy" id="198213"/>
    <lineage>
        <taxon>Eukaryota</taxon>
        <taxon>Viridiplantae</taxon>
        <taxon>Streptophyta</taxon>
        <taxon>Embryophyta</taxon>
        <taxon>Tracheophyta</taxon>
        <taxon>Spermatophyta</taxon>
        <taxon>Magnoliopsida</taxon>
        <taxon>Liliopsida</taxon>
        <taxon>Poales</taxon>
        <taxon>Cyperaceae</taxon>
        <taxon>Cyperoideae</taxon>
        <taxon>Rhynchosporeae</taxon>
        <taxon>Rhynchospora</taxon>
    </lineage>
</organism>
<comment type="caution">
    <text evidence="3">The sequence shown here is derived from an EMBL/GenBank/DDBJ whole genome shotgun (WGS) entry which is preliminary data.</text>
</comment>
<protein>
    <recommendedName>
        <fullName evidence="2">Aminotransferase-like plant mobile domain-containing protein</fullName>
    </recommendedName>
</protein>
<evidence type="ECO:0000256" key="1">
    <source>
        <dbReference type="SAM" id="MobiDB-lite"/>
    </source>
</evidence>
<feature type="domain" description="Aminotransferase-like plant mobile" evidence="2">
    <location>
        <begin position="136"/>
        <end position="502"/>
    </location>
</feature>
<gene>
    <name evidence="3" type="ORF">LUZ61_008814</name>
</gene>
<evidence type="ECO:0000259" key="2">
    <source>
        <dbReference type="Pfam" id="PF10536"/>
    </source>
</evidence>
<dbReference type="PANTHER" id="PTHR46033:SF8">
    <property type="entry name" value="PROTEIN MAINTENANCE OF MERISTEMS-LIKE"/>
    <property type="match status" value="1"/>
</dbReference>
<dbReference type="InterPro" id="IPR044824">
    <property type="entry name" value="MAIN-like"/>
</dbReference>